<dbReference type="SUPFAM" id="SSF56112">
    <property type="entry name" value="Protein kinase-like (PK-like)"/>
    <property type="match status" value="1"/>
</dbReference>
<keyword evidence="3" id="KW-1185">Reference proteome</keyword>
<evidence type="ECO:0000259" key="1">
    <source>
        <dbReference type="PROSITE" id="PS50011"/>
    </source>
</evidence>
<dbReference type="InterPro" id="IPR051681">
    <property type="entry name" value="Ser/Thr_Kinases-Pseudokinases"/>
</dbReference>
<dbReference type="GO" id="GO:0004674">
    <property type="term" value="F:protein serine/threonine kinase activity"/>
    <property type="evidence" value="ECO:0007669"/>
    <property type="project" value="TreeGrafter"/>
</dbReference>
<sequence>MDAGNDMGTFIRNPVNWNGSIVVAKQHSSVLVAMGLDGNFNLPTFNRLATVDRSPWLLKNLSKRHDCRRELQKLLEQEDNAIRHFTFHTIHPTVMCGTQQDKSITLGEILRARYDNQLGPLEASLATKIAVEVLTTLKYLHHDMGVVHGDMNVFNIQLKIRSREVTVCGFGNHTVKPSNGVTSENIPIGLWSAPEVLRDAANISSKADIFSYGLVVYSMLACIPPHTFPGILDTTVPDTAELRECYAQFQREKVGVCTMERKSRARVVFRRKKRSYASMSTAPYPQQPDFVYYVPKKENGTQDDLTSESSD</sequence>
<feature type="domain" description="Protein kinase" evidence="1">
    <location>
        <begin position="1"/>
        <end position="311"/>
    </location>
</feature>
<evidence type="ECO:0000313" key="3">
    <source>
        <dbReference type="Proteomes" id="UP000075920"/>
    </source>
</evidence>
<organism evidence="2 3">
    <name type="scientific">Anopheles minimus</name>
    <dbReference type="NCBI Taxonomy" id="112268"/>
    <lineage>
        <taxon>Eukaryota</taxon>
        <taxon>Metazoa</taxon>
        <taxon>Ecdysozoa</taxon>
        <taxon>Arthropoda</taxon>
        <taxon>Hexapoda</taxon>
        <taxon>Insecta</taxon>
        <taxon>Pterygota</taxon>
        <taxon>Neoptera</taxon>
        <taxon>Endopterygota</taxon>
        <taxon>Diptera</taxon>
        <taxon>Nematocera</taxon>
        <taxon>Culicoidea</taxon>
        <taxon>Culicidae</taxon>
        <taxon>Anophelinae</taxon>
        <taxon>Anopheles</taxon>
    </lineage>
</organism>
<reference evidence="3" key="1">
    <citation type="submission" date="2013-03" db="EMBL/GenBank/DDBJ databases">
        <title>The Genome Sequence of Anopheles minimus MINIMUS1.</title>
        <authorList>
            <consortium name="The Broad Institute Genomics Platform"/>
            <person name="Neafsey D.E."/>
            <person name="Walton C."/>
            <person name="Walker B."/>
            <person name="Young S.K."/>
            <person name="Zeng Q."/>
            <person name="Gargeya S."/>
            <person name="Fitzgerald M."/>
            <person name="Haas B."/>
            <person name="Abouelleil A."/>
            <person name="Allen A.W."/>
            <person name="Alvarado L."/>
            <person name="Arachchi H.M."/>
            <person name="Berlin A.M."/>
            <person name="Chapman S.B."/>
            <person name="Gainer-Dewar J."/>
            <person name="Goldberg J."/>
            <person name="Griggs A."/>
            <person name="Gujja S."/>
            <person name="Hansen M."/>
            <person name="Howarth C."/>
            <person name="Imamovic A."/>
            <person name="Ireland A."/>
            <person name="Larimer J."/>
            <person name="McCowan C."/>
            <person name="Murphy C."/>
            <person name="Pearson M."/>
            <person name="Poon T.W."/>
            <person name="Priest M."/>
            <person name="Roberts A."/>
            <person name="Saif S."/>
            <person name="Shea T."/>
            <person name="Sisk P."/>
            <person name="Sykes S."/>
            <person name="Wortman J."/>
            <person name="Nusbaum C."/>
            <person name="Birren B."/>
        </authorList>
    </citation>
    <scope>NUCLEOTIDE SEQUENCE [LARGE SCALE GENOMIC DNA]</scope>
    <source>
        <strain evidence="3">MINIMUS1</strain>
    </source>
</reference>
<dbReference type="Pfam" id="PF00069">
    <property type="entry name" value="Pkinase"/>
    <property type="match status" value="1"/>
</dbReference>
<dbReference type="STRING" id="112268.A0A182W536"/>
<reference evidence="2" key="2">
    <citation type="submission" date="2020-05" db="UniProtKB">
        <authorList>
            <consortium name="EnsemblMetazoa"/>
        </authorList>
    </citation>
    <scope>IDENTIFICATION</scope>
    <source>
        <strain evidence="2">MINIMUS1</strain>
    </source>
</reference>
<name>A0A182W536_9DIPT</name>
<dbReference type="EnsemblMetazoa" id="AMIN005449-RA">
    <property type="protein sequence ID" value="AMIN005449-PA"/>
    <property type="gene ID" value="AMIN005449"/>
</dbReference>
<dbReference type="GO" id="GO:0005524">
    <property type="term" value="F:ATP binding"/>
    <property type="evidence" value="ECO:0007669"/>
    <property type="project" value="InterPro"/>
</dbReference>
<dbReference type="AlphaFoldDB" id="A0A182W536"/>
<dbReference type="Proteomes" id="UP000075920">
    <property type="component" value="Unassembled WGS sequence"/>
</dbReference>
<dbReference type="PROSITE" id="PS50011">
    <property type="entry name" value="PROTEIN_KINASE_DOM"/>
    <property type="match status" value="1"/>
</dbReference>
<evidence type="ECO:0000313" key="2">
    <source>
        <dbReference type="EnsemblMetazoa" id="AMIN005449-PA"/>
    </source>
</evidence>
<dbReference type="Gene3D" id="1.10.510.10">
    <property type="entry name" value="Transferase(Phosphotransferase) domain 1"/>
    <property type="match status" value="1"/>
</dbReference>
<dbReference type="InterPro" id="IPR000719">
    <property type="entry name" value="Prot_kinase_dom"/>
</dbReference>
<proteinExistence type="predicted"/>
<dbReference type="VEuPathDB" id="VectorBase:AMIN005449"/>
<protein>
    <recommendedName>
        <fullName evidence="1">Protein kinase domain-containing protein</fullName>
    </recommendedName>
</protein>
<dbReference type="PANTHER" id="PTHR44329">
    <property type="entry name" value="SERINE/THREONINE-PROTEIN KINASE TNNI3K-RELATED"/>
    <property type="match status" value="1"/>
</dbReference>
<accession>A0A182W536</accession>
<dbReference type="InterPro" id="IPR011009">
    <property type="entry name" value="Kinase-like_dom_sf"/>
</dbReference>